<accession>A0ABQ2UBZ9</accession>
<feature type="transmembrane region" description="Helical" evidence="7">
    <location>
        <begin position="309"/>
        <end position="331"/>
    </location>
</feature>
<dbReference type="PANTHER" id="PTHR23517">
    <property type="entry name" value="RESISTANCE PROTEIN MDTM, PUTATIVE-RELATED-RELATED"/>
    <property type="match status" value="1"/>
</dbReference>
<dbReference type="Pfam" id="PF07690">
    <property type="entry name" value="MFS_1"/>
    <property type="match status" value="1"/>
</dbReference>
<comment type="caution">
    <text evidence="9">The sequence shown here is derived from an EMBL/GenBank/DDBJ whole genome shotgun (WGS) entry which is preliminary data.</text>
</comment>
<keyword evidence="5 7" id="KW-1133">Transmembrane helix</keyword>
<feature type="transmembrane region" description="Helical" evidence="7">
    <location>
        <begin position="372"/>
        <end position="392"/>
    </location>
</feature>
<dbReference type="PROSITE" id="PS50850">
    <property type="entry name" value="MFS"/>
    <property type="match status" value="1"/>
</dbReference>
<feature type="transmembrane region" description="Helical" evidence="7">
    <location>
        <begin position="48"/>
        <end position="70"/>
    </location>
</feature>
<evidence type="ECO:0000256" key="1">
    <source>
        <dbReference type="ARBA" id="ARBA00004651"/>
    </source>
</evidence>
<dbReference type="RefSeq" id="WP_189251848.1">
    <property type="nucleotide sequence ID" value="NZ_BMRE01000001.1"/>
</dbReference>
<evidence type="ECO:0000259" key="8">
    <source>
        <dbReference type="PROSITE" id="PS50850"/>
    </source>
</evidence>
<evidence type="ECO:0000256" key="6">
    <source>
        <dbReference type="ARBA" id="ARBA00023136"/>
    </source>
</evidence>
<evidence type="ECO:0000313" key="10">
    <source>
        <dbReference type="Proteomes" id="UP000649573"/>
    </source>
</evidence>
<feature type="transmembrane region" description="Helical" evidence="7">
    <location>
        <begin position="141"/>
        <end position="164"/>
    </location>
</feature>
<dbReference type="InterPro" id="IPR001958">
    <property type="entry name" value="Tet-R_TetA/multi-R_MdtG-like"/>
</dbReference>
<feature type="transmembrane region" description="Helical" evidence="7">
    <location>
        <begin position="20"/>
        <end position="42"/>
    </location>
</feature>
<evidence type="ECO:0000313" key="9">
    <source>
        <dbReference type="EMBL" id="GGU16480.1"/>
    </source>
</evidence>
<sequence length="405" mass="42436">MTEKTGVFATLRATPTPVRYLLGGVLINQLGAFVQTFILLYLTFRGDAIGIAGLCLAAYSVGSIFGTLLGGELTHRLGPRTTITLAMLASAPLVSSIPFVAQTPVVLFLVVGLAGLVTQAYRPAAAVLLSDLMPEEHQVMAFSMMRIALNTGAALAPLIAAGLILVDWDLLFYLDGATALIYALLAYALLPRVEAKEEREEKSTVDSRTAYSRMLGDGKYLAYLAAVFLGTIAYAQSVTALPLEIVADKYPTGLYSAVLTISSVVLITCELKITTYIVKIPVHVAVLAGHLVNSLGFALYALAVHSGTFVILGAVFAVSGLMIAGPSMFAHPAKFPAAYKSRYIGTMQAVVGLASAVGPLFGVFTFNSLGGAFWIVIALVNGVAGLLAVYGVREAEKPVPVGGAA</sequence>
<feature type="transmembrane region" description="Helical" evidence="7">
    <location>
        <begin position="343"/>
        <end position="366"/>
    </location>
</feature>
<dbReference type="InterPro" id="IPR020846">
    <property type="entry name" value="MFS_dom"/>
</dbReference>
<feature type="transmembrane region" description="Helical" evidence="7">
    <location>
        <begin position="280"/>
        <end position="303"/>
    </location>
</feature>
<dbReference type="PRINTS" id="PR01035">
    <property type="entry name" value="TCRTETA"/>
</dbReference>
<dbReference type="InterPro" id="IPR011701">
    <property type="entry name" value="MFS"/>
</dbReference>
<feature type="transmembrane region" description="Helical" evidence="7">
    <location>
        <begin position="220"/>
        <end position="241"/>
    </location>
</feature>
<feature type="domain" description="Major facilitator superfamily (MFS) profile" evidence="8">
    <location>
        <begin position="17"/>
        <end position="396"/>
    </location>
</feature>
<keyword evidence="3" id="KW-1003">Cell membrane</keyword>
<dbReference type="EMBL" id="BMRE01000001">
    <property type="protein sequence ID" value="GGU16480.1"/>
    <property type="molecule type" value="Genomic_DNA"/>
</dbReference>
<evidence type="ECO:0000256" key="3">
    <source>
        <dbReference type="ARBA" id="ARBA00022475"/>
    </source>
</evidence>
<feature type="transmembrane region" description="Helical" evidence="7">
    <location>
        <begin position="253"/>
        <end position="273"/>
    </location>
</feature>
<dbReference type="InterPro" id="IPR050171">
    <property type="entry name" value="MFS_Transporters"/>
</dbReference>
<evidence type="ECO:0000256" key="7">
    <source>
        <dbReference type="SAM" id="Phobius"/>
    </source>
</evidence>
<feature type="transmembrane region" description="Helical" evidence="7">
    <location>
        <begin position="170"/>
        <end position="190"/>
    </location>
</feature>
<proteinExistence type="predicted"/>
<name>A0ABQ2UBZ9_9PSEU</name>
<keyword evidence="4 7" id="KW-0812">Transmembrane</keyword>
<organism evidence="9 10">
    <name type="scientific">Lentzea flava</name>
    <dbReference type="NCBI Taxonomy" id="103732"/>
    <lineage>
        <taxon>Bacteria</taxon>
        <taxon>Bacillati</taxon>
        <taxon>Actinomycetota</taxon>
        <taxon>Actinomycetes</taxon>
        <taxon>Pseudonocardiales</taxon>
        <taxon>Pseudonocardiaceae</taxon>
        <taxon>Lentzea</taxon>
    </lineage>
</organism>
<comment type="subcellular location">
    <subcellularLocation>
        <location evidence="1">Cell membrane</location>
        <topology evidence="1">Multi-pass membrane protein</topology>
    </subcellularLocation>
</comment>
<keyword evidence="2" id="KW-0813">Transport</keyword>
<reference evidence="10" key="1">
    <citation type="journal article" date="2019" name="Int. J. Syst. Evol. Microbiol.">
        <title>The Global Catalogue of Microorganisms (GCM) 10K type strain sequencing project: providing services to taxonomists for standard genome sequencing and annotation.</title>
        <authorList>
            <consortium name="The Broad Institute Genomics Platform"/>
            <consortium name="The Broad Institute Genome Sequencing Center for Infectious Disease"/>
            <person name="Wu L."/>
            <person name="Ma J."/>
        </authorList>
    </citation>
    <scope>NUCLEOTIDE SEQUENCE [LARGE SCALE GENOMIC DNA]</scope>
    <source>
        <strain evidence="10">JCM 3296</strain>
    </source>
</reference>
<dbReference type="Gene3D" id="1.20.1250.20">
    <property type="entry name" value="MFS general substrate transporter like domains"/>
    <property type="match status" value="1"/>
</dbReference>
<dbReference type="SUPFAM" id="SSF103473">
    <property type="entry name" value="MFS general substrate transporter"/>
    <property type="match status" value="1"/>
</dbReference>
<keyword evidence="6 7" id="KW-0472">Membrane</keyword>
<evidence type="ECO:0000256" key="2">
    <source>
        <dbReference type="ARBA" id="ARBA00022448"/>
    </source>
</evidence>
<evidence type="ECO:0000256" key="5">
    <source>
        <dbReference type="ARBA" id="ARBA00022989"/>
    </source>
</evidence>
<dbReference type="InterPro" id="IPR036259">
    <property type="entry name" value="MFS_trans_sf"/>
</dbReference>
<keyword evidence="10" id="KW-1185">Reference proteome</keyword>
<dbReference type="Proteomes" id="UP000649573">
    <property type="component" value="Unassembled WGS sequence"/>
</dbReference>
<protein>
    <submittedName>
        <fullName evidence="9">MFS transporter</fullName>
    </submittedName>
</protein>
<evidence type="ECO:0000256" key="4">
    <source>
        <dbReference type="ARBA" id="ARBA00022692"/>
    </source>
</evidence>
<dbReference type="PANTHER" id="PTHR23517:SF2">
    <property type="entry name" value="MULTIDRUG RESISTANCE PROTEIN MDTH"/>
    <property type="match status" value="1"/>
</dbReference>
<gene>
    <name evidence="9" type="ORF">GCM10010178_05200</name>
</gene>